<name>A0A6S7CNP0_9BURK</name>
<accession>A0A6S7CNP0</accession>
<dbReference type="PANTHER" id="PTHR30238:SF4">
    <property type="entry name" value="SLL1022 PROTEIN"/>
    <property type="match status" value="1"/>
</dbReference>
<keyword evidence="5 7" id="KW-0472">Membrane</keyword>
<feature type="compositionally biased region" description="Basic and acidic residues" evidence="6">
    <location>
        <begin position="16"/>
        <end position="27"/>
    </location>
</feature>
<dbReference type="EMBL" id="CADIKM010000019">
    <property type="protein sequence ID" value="CAB3794219.1"/>
    <property type="molecule type" value="Genomic_DNA"/>
</dbReference>
<evidence type="ECO:0000256" key="1">
    <source>
        <dbReference type="ARBA" id="ARBA00004141"/>
    </source>
</evidence>
<feature type="transmembrane region" description="Helical" evidence="7">
    <location>
        <begin position="66"/>
        <end position="88"/>
    </location>
</feature>
<feature type="region of interest" description="Disordered" evidence="6">
    <location>
        <begin position="1"/>
        <end position="31"/>
    </location>
</feature>
<feature type="transmembrane region" description="Helical" evidence="7">
    <location>
        <begin position="216"/>
        <end position="235"/>
    </location>
</feature>
<dbReference type="AlphaFoldDB" id="A0A6S7CNP0"/>
<evidence type="ECO:0000256" key="6">
    <source>
        <dbReference type="SAM" id="MobiDB-lite"/>
    </source>
</evidence>
<proteinExistence type="inferred from homology"/>
<protein>
    <recommendedName>
        <fullName evidence="10">Membrane protein TerC</fullName>
    </recommendedName>
</protein>
<dbReference type="Proteomes" id="UP000494115">
    <property type="component" value="Unassembled WGS sequence"/>
</dbReference>
<feature type="transmembrane region" description="Helical" evidence="7">
    <location>
        <begin position="109"/>
        <end position="129"/>
    </location>
</feature>
<dbReference type="InterPro" id="IPR005496">
    <property type="entry name" value="Integral_membrane_TerC"/>
</dbReference>
<evidence type="ECO:0000256" key="5">
    <source>
        <dbReference type="ARBA" id="ARBA00023136"/>
    </source>
</evidence>
<reference evidence="8 9" key="1">
    <citation type="submission" date="2020-04" db="EMBL/GenBank/DDBJ databases">
        <authorList>
            <person name="De Canck E."/>
        </authorList>
    </citation>
    <scope>NUCLEOTIDE SEQUENCE [LARGE SCALE GENOMIC DNA]</scope>
    <source>
        <strain evidence="8 9">LMG 28138</strain>
    </source>
</reference>
<organism evidence="8 9">
    <name type="scientific">Pararobbsia alpina</name>
    <dbReference type="NCBI Taxonomy" id="621374"/>
    <lineage>
        <taxon>Bacteria</taxon>
        <taxon>Pseudomonadati</taxon>
        <taxon>Pseudomonadota</taxon>
        <taxon>Betaproteobacteria</taxon>
        <taxon>Burkholderiales</taxon>
        <taxon>Burkholderiaceae</taxon>
        <taxon>Pararobbsia</taxon>
    </lineage>
</organism>
<gene>
    <name evidence="8" type="ORF">LMG28138_03648</name>
</gene>
<feature type="transmembrane region" description="Helical" evidence="7">
    <location>
        <begin position="187"/>
        <end position="210"/>
    </location>
</feature>
<sequence>MADTAKSRSHATEPVGGRERARRRDFSHPGNKKALHSSVAYWQNPFFAANDRLSMNNLLILVQDPAAWAALATLIAMEVVLGIDNLLFISILTNKLPAVHREKARRIGIGLALVMRLALLATVSTVVQMTEPAIAAFGRGFSWRDLILIAGGLFLVWKSTKEIHHHIAPEPEGSHGAQGGGKVPAGFTAAIAQILVLDLVFSVDSIITAVGMTEHIPIMFAAVIVAVAVMLFAAAPLANFINRNPTIVMLALGFLLVIGMTLIADGFGTHVPKGYIYGAMAFSALVEGLNMLSRRARAKRELSE</sequence>
<evidence type="ECO:0000313" key="9">
    <source>
        <dbReference type="Proteomes" id="UP000494115"/>
    </source>
</evidence>
<feature type="transmembrane region" description="Helical" evidence="7">
    <location>
        <begin position="247"/>
        <end position="268"/>
    </location>
</feature>
<evidence type="ECO:0000256" key="3">
    <source>
        <dbReference type="ARBA" id="ARBA00022692"/>
    </source>
</evidence>
<keyword evidence="3 7" id="KW-0812">Transmembrane</keyword>
<dbReference type="GO" id="GO:0016020">
    <property type="term" value="C:membrane"/>
    <property type="evidence" value="ECO:0007669"/>
    <property type="project" value="UniProtKB-SubCell"/>
</dbReference>
<keyword evidence="4 7" id="KW-1133">Transmembrane helix</keyword>
<dbReference type="Pfam" id="PF03741">
    <property type="entry name" value="TerC"/>
    <property type="match status" value="1"/>
</dbReference>
<evidence type="ECO:0000256" key="2">
    <source>
        <dbReference type="ARBA" id="ARBA00007511"/>
    </source>
</evidence>
<comment type="subcellular location">
    <subcellularLocation>
        <location evidence="1">Membrane</location>
        <topology evidence="1">Multi-pass membrane protein</topology>
    </subcellularLocation>
</comment>
<evidence type="ECO:0000256" key="7">
    <source>
        <dbReference type="SAM" id="Phobius"/>
    </source>
</evidence>
<keyword evidence="9" id="KW-1185">Reference proteome</keyword>
<feature type="transmembrane region" description="Helical" evidence="7">
    <location>
        <begin position="274"/>
        <end position="292"/>
    </location>
</feature>
<feature type="transmembrane region" description="Helical" evidence="7">
    <location>
        <begin position="141"/>
        <end position="157"/>
    </location>
</feature>
<evidence type="ECO:0000313" key="8">
    <source>
        <dbReference type="EMBL" id="CAB3794219.1"/>
    </source>
</evidence>
<comment type="similarity">
    <text evidence="2">Belongs to the TerC family.</text>
</comment>
<evidence type="ECO:0000256" key="4">
    <source>
        <dbReference type="ARBA" id="ARBA00022989"/>
    </source>
</evidence>
<evidence type="ECO:0008006" key="10">
    <source>
        <dbReference type="Google" id="ProtNLM"/>
    </source>
</evidence>
<dbReference type="PANTHER" id="PTHR30238">
    <property type="entry name" value="MEMBRANE BOUND PREDICTED REDOX MODULATOR"/>
    <property type="match status" value="1"/>
</dbReference>